<reference evidence="2 3" key="1">
    <citation type="submission" date="2018-05" db="EMBL/GenBank/DDBJ databases">
        <title>Genetic diversity of glacier-inhabiting Cryobacterium bacteria in China and description of Cryobacterium mengkeensis sp. nov. and Arthrobacter glacialis sp. nov.</title>
        <authorList>
            <person name="Liu Q."/>
            <person name="Xin Y.-H."/>
        </authorList>
    </citation>
    <scope>NUCLEOTIDE SEQUENCE [LARGE SCALE GENOMIC DNA]</scope>
    <source>
        <strain evidence="2 3">SK-1</strain>
    </source>
</reference>
<feature type="transmembrane region" description="Helical" evidence="1">
    <location>
        <begin position="534"/>
        <end position="551"/>
    </location>
</feature>
<feature type="transmembrane region" description="Helical" evidence="1">
    <location>
        <begin position="452"/>
        <end position="472"/>
    </location>
</feature>
<gene>
    <name evidence="2" type="ORF">CTB96_08280</name>
</gene>
<keyword evidence="1" id="KW-0472">Membrane</keyword>
<name>A0A317ZYW5_9MICO</name>
<feature type="transmembrane region" description="Helical" evidence="1">
    <location>
        <begin position="51"/>
        <end position="70"/>
    </location>
</feature>
<dbReference type="SUPFAM" id="SSF55874">
    <property type="entry name" value="ATPase domain of HSP90 chaperone/DNA topoisomerase II/histidine kinase"/>
    <property type="match status" value="1"/>
</dbReference>
<dbReference type="Gene3D" id="3.30.565.10">
    <property type="entry name" value="Histidine kinase-like ATPase, C-terminal domain"/>
    <property type="match status" value="1"/>
</dbReference>
<feature type="transmembrane region" description="Helical" evidence="1">
    <location>
        <begin position="478"/>
        <end position="496"/>
    </location>
</feature>
<feature type="transmembrane region" description="Helical" evidence="1">
    <location>
        <begin position="21"/>
        <end position="45"/>
    </location>
</feature>
<evidence type="ECO:0000313" key="2">
    <source>
        <dbReference type="EMBL" id="PXA69985.1"/>
    </source>
</evidence>
<organism evidence="2 3">
    <name type="scientific">Cryobacterium arcticum</name>
    <dbReference type="NCBI Taxonomy" id="670052"/>
    <lineage>
        <taxon>Bacteria</taxon>
        <taxon>Bacillati</taxon>
        <taxon>Actinomycetota</taxon>
        <taxon>Actinomycetes</taxon>
        <taxon>Micrococcales</taxon>
        <taxon>Microbacteriaceae</taxon>
        <taxon>Cryobacterium</taxon>
    </lineage>
</organism>
<evidence type="ECO:0000256" key="1">
    <source>
        <dbReference type="SAM" id="Phobius"/>
    </source>
</evidence>
<feature type="transmembrane region" description="Helical" evidence="1">
    <location>
        <begin position="82"/>
        <end position="99"/>
    </location>
</feature>
<proteinExistence type="predicted"/>
<feature type="transmembrane region" description="Helical" evidence="1">
    <location>
        <begin position="134"/>
        <end position="154"/>
    </location>
</feature>
<sequence>MIRHAVARPVTRTATANLTRLLCIAVACAAGIFGLLSIGSFLAQAWHPSPAVAAAAWALSFGLPVALGVCSGWGSPRLLRSLVAVQAVCFVLIAGFWLILRGEPLPAGADVPWSITATGVPCVAVAVFARQRVAWSYTVLACLLSGLVRFRTSAETNPGLVGLADGLYSLLLVSVFVALTLAARRGAARVDEATMLTRHAEARRAAGVARRQERLRIDALVHDSVISTLLMAGLGRTPPAVVSEHASKTLTQLDALRTPPVEPVVLVSDVVRRLRRLTRQIAPDAVVDFDDPTRGGDFVERTVPSVAVVAILGAVGEALRNSVASAAGPARSLGRRVRRTIQVTSTTDGFQVMVSDDGVGFDPDAVPPERLGIAESIVGRMERVTHGAANVRSSPGHGTDIVVAWVPARGTSAARLGPEVDRRAARRLPEPAAPDDHEPISLARSLDLSTPLARLILALFVLVHGVLAIIDVVPGRPLLLMVAAYLAIAFAATSLMSPFDGPFPRSRIALVLSLCGVGAIAMFGYLPADSGAPFAHWHLGAITLILVVLAARGQIRSAWLGYTVLAALAVSWAVASGQPAMAGFDLVIRHAGTLLAGTLFVVSLDRTERTLRVLNHRDNLQAAMNATTVAAIAEREAELVRVNLLARPTLKRLAAPLALTEAERAQCLLVEASLRDAIRGRSLFVEPVISAVNAARRRGVQVTVLDDSGESQPESPAALAHTVAEVLDTVAHGRITVRVLPADRRDVATLVVESDTHSILVVGANGTLSTP</sequence>
<keyword evidence="3" id="KW-1185">Reference proteome</keyword>
<keyword evidence="1" id="KW-0812">Transmembrane</keyword>
<keyword evidence="1" id="KW-1133">Transmembrane helix</keyword>
<comment type="caution">
    <text evidence="2">The sequence shown here is derived from an EMBL/GenBank/DDBJ whole genome shotgun (WGS) entry which is preliminary data.</text>
</comment>
<feature type="transmembrane region" description="Helical" evidence="1">
    <location>
        <begin position="558"/>
        <end position="575"/>
    </location>
</feature>
<protein>
    <recommendedName>
        <fullName evidence="4">Histidine kinase/HSP90-like ATPase domain-containing protein</fullName>
    </recommendedName>
</protein>
<dbReference type="InterPro" id="IPR036890">
    <property type="entry name" value="HATPase_C_sf"/>
</dbReference>
<dbReference type="AlphaFoldDB" id="A0A317ZYW5"/>
<accession>A0A317ZYW5</accession>
<evidence type="ECO:0000313" key="3">
    <source>
        <dbReference type="Proteomes" id="UP000246722"/>
    </source>
</evidence>
<feature type="transmembrane region" description="Helical" evidence="1">
    <location>
        <begin position="587"/>
        <end position="604"/>
    </location>
</feature>
<feature type="transmembrane region" description="Helical" evidence="1">
    <location>
        <begin position="508"/>
        <end position="528"/>
    </location>
</feature>
<dbReference type="EMBL" id="QHLY01000009">
    <property type="protein sequence ID" value="PXA69985.1"/>
    <property type="molecule type" value="Genomic_DNA"/>
</dbReference>
<evidence type="ECO:0008006" key="4">
    <source>
        <dbReference type="Google" id="ProtNLM"/>
    </source>
</evidence>
<dbReference type="Proteomes" id="UP000246722">
    <property type="component" value="Unassembled WGS sequence"/>
</dbReference>
<feature type="transmembrane region" description="Helical" evidence="1">
    <location>
        <begin position="111"/>
        <end position="129"/>
    </location>
</feature>
<feature type="transmembrane region" description="Helical" evidence="1">
    <location>
        <begin position="166"/>
        <end position="183"/>
    </location>
</feature>
<dbReference type="OrthoDB" id="4881511at2"/>